<protein>
    <recommendedName>
        <fullName evidence="5">DUF4201 domain-containing protein</fullName>
    </recommendedName>
</protein>
<evidence type="ECO:0000313" key="4">
    <source>
        <dbReference type="Proteomes" id="UP000007799"/>
    </source>
</evidence>
<sequence>MSEGQQRVSALRRQRALLQEQLRKAQEQVYRLSQEEEEQRSLTDKMQRVMAMELRDQEKGNTQRVVNEASRLVRLFTTGFSSETMEPCFMSRDAERIASQRTAQENLRSAIDTFVEHQVQAPLSKARLLQRAAHGDPSKPANGKNSAVGGSSSSSSGIGQPITDDPHTPGRESTARETTSATQPSIEEQAYESLRADLRRLQACDWLCAQQLVQARVRAARAKAREQALASRLHDPQHRNLDDVYRLTAERHAFIEQQTRTNQELREKLHALLREAQALQPTAVQVGSVDAHVRRQQFLLRKTRVALKHQRIERNIHATFHHMLRDVARLTRELETAQPMHS</sequence>
<dbReference type="Proteomes" id="UP000007799">
    <property type="component" value="Unassembled WGS sequence"/>
</dbReference>
<evidence type="ECO:0000256" key="1">
    <source>
        <dbReference type="SAM" id="Coils"/>
    </source>
</evidence>
<feature type="compositionally biased region" description="Basic and acidic residues" evidence="2">
    <location>
        <begin position="164"/>
        <end position="175"/>
    </location>
</feature>
<dbReference type="AlphaFoldDB" id="F2TXB4"/>
<proteinExistence type="predicted"/>
<dbReference type="RefSeq" id="XP_004998198.1">
    <property type="nucleotide sequence ID" value="XM_004998141.1"/>
</dbReference>
<evidence type="ECO:0000313" key="3">
    <source>
        <dbReference type="EMBL" id="EGD76023.1"/>
    </source>
</evidence>
<dbReference type="GeneID" id="16078794"/>
<keyword evidence="4" id="KW-1185">Reference proteome</keyword>
<keyword evidence="1" id="KW-0175">Coiled coil</keyword>
<name>F2TXB4_SALR5</name>
<dbReference type="KEGG" id="sre:PTSG_00733"/>
<gene>
    <name evidence="3" type="ORF">PTSG_00733</name>
</gene>
<dbReference type="EMBL" id="GL832956">
    <property type="protein sequence ID" value="EGD76023.1"/>
    <property type="molecule type" value="Genomic_DNA"/>
</dbReference>
<feature type="region of interest" description="Disordered" evidence="2">
    <location>
        <begin position="130"/>
        <end position="187"/>
    </location>
</feature>
<feature type="coiled-coil region" evidence="1">
    <location>
        <begin position="1"/>
        <end position="52"/>
    </location>
</feature>
<feature type="compositionally biased region" description="Polar residues" evidence="2">
    <location>
        <begin position="176"/>
        <end position="186"/>
    </location>
</feature>
<evidence type="ECO:0008006" key="5">
    <source>
        <dbReference type="Google" id="ProtNLM"/>
    </source>
</evidence>
<organism evidence="4">
    <name type="scientific">Salpingoeca rosetta (strain ATCC 50818 / BSB-021)</name>
    <dbReference type="NCBI Taxonomy" id="946362"/>
    <lineage>
        <taxon>Eukaryota</taxon>
        <taxon>Choanoflagellata</taxon>
        <taxon>Craspedida</taxon>
        <taxon>Salpingoecidae</taxon>
        <taxon>Salpingoeca</taxon>
    </lineage>
</organism>
<reference evidence="3" key="1">
    <citation type="submission" date="2009-08" db="EMBL/GenBank/DDBJ databases">
        <title>Annotation of Salpingoeca rosetta.</title>
        <authorList>
            <consortium name="The Broad Institute Genome Sequencing Platform"/>
            <person name="Russ C."/>
            <person name="Cuomo C."/>
            <person name="Burger G."/>
            <person name="Gray M.W."/>
            <person name="Holland P.W.H."/>
            <person name="King N."/>
            <person name="Lang F.B.F."/>
            <person name="Roger A.J."/>
            <person name="Ruiz-Trillo I."/>
            <person name="Young S.K."/>
            <person name="Zeng Q."/>
            <person name="Gargeya S."/>
            <person name="Alvarado L."/>
            <person name="Berlin A."/>
            <person name="Chapman S.B."/>
            <person name="Chen Z."/>
            <person name="Freedman E."/>
            <person name="Gellesch M."/>
            <person name="Goldberg J."/>
            <person name="Griggs A."/>
            <person name="Gujja S."/>
            <person name="Heilman E."/>
            <person name="Heiman D."/>
            <person name="Howarth C."/>
            <person name="Mehta T."/>
            <person name="Neiman D."/>
            <person name="Pearson M."/>
            <person name="Roberts A."/>
            <person name="Saif S."/>
            <person name="Shea T."/>
            <person name="Shenoy N."/>
            <person name="Sisk P."/>
            <person name="Stolte C."/>
            <person name="Sykes S."/>
            <person name="White J."/>
            <person name="Yandava C."/>
            <person name="Haas B."/>
            <person name="Nusbaum C."/>
            <person name="Birren B."/>
        </authorList>
    </citation>
    <scope>NUCLEOTIDE SEQUENCE [LARGE SCALE GENOMIC DNA]</scope>
    <source>
        <strain evidence="3">ATCC 50818</strain>
    </source>
</reference>
<evidence type="ECO:0000256" key="2">
    <source>
        <dbReference type="SAM" id="MobiDB-lite"/>
    </source>
</evidence>
<accession>F2TXB4</accession>
<dbReference type="InParanoid" id="F2TXB4"/>